<evidence type="ECO:0000313" key="4">
    <source>
        <dbReference type="EMBL" id="EAP88355.1"/>
    </source>
</evidence>
<evidence type="ECO:0000256" key="1">
    <source>
        <dbReference type="ARBA" id="ARBA00006484"/>
    </source>
</evidence>
<reference evidence="4 5" key="1">
    <citation type="journal article" date="2010" name="J. Bacteriol.">
        <title>The complete genome sequence of Croceibacter atlanticus HTCC2559T.</title>
        <authorList>
            <person name="Oh H.M."/>
            <person name="Kang I."/>
            <person name="Ferriera S."/>
            <person name="Giovannoni S.J."/>
            <person name="Cho J.C."/>
        </authorList>
    </citation>
    <scope>NUCLEOTIDE SEQUENCE [LARGE SCALE GENOMIC DNA]</scope>
    <source>
        <strain evidence="5">ATCC BAA-628 / HTCC2559 / KCTC 12090</strain>
    </source>
</reference>
<dbReference type="PANTHER" id="PTHR43115:SF4">
    <property type="entry name" value="DEHYDROGENASE_REDUCTASE SDR FAMILY MEMBER 11"/>
    <property type="match status" value="1"/>
</dbReference>
<dbReference type="EMBL" id="CP002046">
    <property type="protein sequence ID" value="EAP88355.1"/>
    <property type="molecule type" value="Genomic_DNA"/>
</dbReference>
<dbReference type="KEGG" id="cat:CA2559_06330"/>
<gene>
    <name evidence="4" type="ordered locus">CA2559_06330</name>
</gene>
<dbReference type="InterPro" id="IPR036291">
    <property type="entry name" value="NAD(P)-bd_dom_sf"/>
</dbReference>
<name>A3U7Y8_CROAH</name>
<dbReference type="Proteomes" id="UP000002297">
    <property type="component" value="Chromosome"/>
</dbReference>
<comment type="similarity">
    <text evidence="1 3">Belongs to the short-chain dehydrogenases/reductases (SDR) family.</text>
</comment>
<dbReference type="PROSITE" id="PS00061">
    <property type="entry name" value="ADH_SHORT"/>
    <property type="match status" value="1"/>
</dbReference>
<proteinExistence type="inferred from homology"/>
<dbReference type="InterPro" id="IPR020904">
    <property type="entry name" value="Sc_DH/Rdtase_CS"/>
</dbReference>
<dbReference type="PRINTS" id="PR00080">
    <property type="entry name" value="SDRFAMILY"/>
</dbReference>
<evidence type="ECO:0000256" key="2">
    <source>
        <dbReference type="ARBA" id="ARBA00023002"/>
    </source>
</evidence>
<dbReference type="eggNOG" id="COG4221">
    <property type="taxonomic scope" value="Bacteria"/>
</dbReference>
<dbReference type="Gene3D" id="3.40.50.720">
    <property type="entry name" value="NAD(P)-binding Rossmann-like Domain"/>
    <property type="match status" value="1"/>
</dbReference>
<dbReference type="HOGENOM" id="CLU_010194_2_10_10"/>
<dbReference type="InterPro" id="IPR002347">
    <property type="entry name" value="SDR_fam"/>
</dbReference>
<dbReference type="OrthoDB" id="9775296at2"/>
<dbReference type="SUPFAM" id="SSF51735">
    <property type="entry name" value="NAD(P)-binding Rossmann-fold domains"/>
    <property type="match status" value="1"/>
</dbReference>
<accession>A3U7Y8</accession>
<evidence type="ECO:0000313" key="5">
    <source>
        <dbReference type="Proteomes" id="UP000002297"/>
    </source>
</evidence>
<organism evidence="4 5">
    <name type="scientific">Croceibacter atlanticus (strain ATCC BAA-628 / JCM 21780 / CIP 108009 / IAM 15332 / KCTC 12090 / HTCC2559)</name>
    <dbReference type="NCBI Taxonomy" id="216432"/>
    <lineage>
        <taxon>Bacteria</taxon>
        <taxon>Pseudomonadati</taxon>
        <taxon>Bacteroidota</taxon>
        <taxon>Flavobacteriia</taxon>
        <taxon>Flavobacteriales</taxon>
        <taxon>Flavobacteriaceae</taxon>
        <taxon>Croceibacter</taxon>
    </lineage>
</organism>
<evidence type="ECO:0000256" key="3">
    <source>
        <dbReference type="RuleBase" id="RU000363"/>
    </source>
</evidence>
<protein>
    <submittedName>
        <fullName evidence="4">Oxidoreductase</fullName>
    </submittedName>
</protein>
<sequence length="243" mass="26463">MEIKDKVVVITGANGGIGSAIARKLDKEGCFLVLAARTIESLTDLKKDLKTNYLEIEMDVANSKSVSDAFITILNTVESIDVLVNVAGVMPLTYLKNLHLEEWLNTIEVNVKGILRTLHGALPSMKKQNKGHIVNIASVDGKELYKGGAVYGASKAAIIALSRAMRMELSPEFNIKVTSIEPGTVDTDLRNDITDTELLNDKDYGGDEPMLHPEDIARAVLYVISEPDQSNINQLTIKPTGKS</sequence>
<dbReference type="GeneID" id="89453048"/>
<dbReference type="PANTHER" id="PTHR43115">
    <property type="entry name" value="DEHYDROGENASE/REDUCTASE SDR FAMILY MEMBER 11"/>
    <property type="match status" value="1"/>
</dbReference>
<dbReference type="AlphaFoldDB" id="A3U7Y8"/>
<dbReference type="STRING" id="216432.CA2559_06330"/>
<dbReference type="CDD" id="cd05233">
    <property type="entry name" value="SDR_c"/>
    <property type="match status" value="1"/>
</dbReference>
<dbReference type="GO" id="GO:0016616">
    <property type="term" value="F:oxidoreductase activity, acting on the CH-OH group of donors, NAD or NADP as acceptor"/>
    <property type="evidence" value="ECO:0007669"/>
    <property type="project" value="UniProtKB-ARBA"/>
</dbReference>
<keyword evidence="5" id="KW-1185">Reference proteome</keyword>
<dbReference type="RefSeq" id="WP_013187026.1">
    <property type="nucleotide sequence ID" value="NC_014230.1"/>
</dbReference>
<dbReference type="FunFam" id="3.40.50.720:FF:000047">
    <property type="entry name" value="NADP-dependent L-serine/L-allo-threonine dehydrogenase"/>
    <property type="match status" value="1"/>
</dbReference>
<keyword evidence="2" id="KW-0560">Oxidoreductase</keyword>
<dbReference type="Pfam" id="PF00106">
    <property type="entry name" value="adh_short"/>
    <property type="match status" value="1"/>
</dbReference>
<dbReference type="PRINTS" id="PR00081">
    <property type="entry name" value="GDHRDH"/>
</dbReference>